<dbReference type="Pfam" id="PF13564">
    <property type="entry name" value="DoxX_2"/>
    <property type="match status" value="1"/>
</dbReference>
<evidence type="ECO:0000256" key="1">
    <source>
        <dbReference type="ARBA" id="ARBA00004141"/>
    </source>
</evidence>
<name>A0A255GT26_9ACTN</name>
<dbReference type="InterPro" id="IPR032808">
    <property type="entry name" value="DoxX"/>
</dbReference>
<keyword evidence="6" id="KW-1185">Reference proteome</keyword>
<protein>
    <recommendedName>
        <fullName evidence="7">DoxX family protein</fullName>
    </recommendedName>
</protein>
<evidence type="ECO:0000256" key="2">
    <source>
        <dbReference type="ARBA" id="ARBA00022692"/>
    </source>
</evidence>
<dbReference type="PANTHER" id="PTHR36974">
    <property type="entry name" value="MEMBRANE PROTEIN-RELATED"/>
    <property type="match status" value="1"/>
</dbReference>
<organism evidence="5 6">
    <name type="scientific">Enemella evansiae</name>
    <dbReference type="NCBI Taxonomy" id="2016499"/>
    <lineage>
        <taxon>Bacteria</taxon>
        <taxon>Bacillati</taxon>
        <taxon>Actinomycetota</taxon>
        <taxon>Actinomycetes</taxon>
        <taxon>Propionibacteriales</taxon>
        <taxon>Propionibacteriaceae</taxon>
        <taxon>Enemella</taxon>
    </lineage>
</organism>
<comment type="subcellular location">
    <subcellularLocation>
        <location evidence="1">Membrane</location>
        <topology evidence="1">Multi-pass membrane protein</topology>
    </subcellularLocation>
</comment>
<dbReference type="OrthoDB" id="3267646at2"/>
<evidence type="ECO:0008006" key="7">
    <source>
        <dbReference type="Google" id="ProtNLM"/>
    </source>
</evidence>
<keyword evidence="4" id="KW-0472">Membrane</keyword>
<dbReference type="PANTHER" id="PTHR36974:SF1">
    <property type="entry name" value="DOXX FAMILY MEMBRANE PROTEIN"/>
    <property type="match status" value="1"/>
</dbReference>
<dbReference type="GO" id="GO:0016020">
    <property type="term" value="C:membrane"/>
    <property type="evidence" value="ECO:0007669"/>
    <property type="project" value="UniProtKB-SubCell"/>
</dbReference>
<accession>A0A255GT26</accession>
<evidence type="ECO:0000313" key="5">
    <source>
        <dbReference type="EMBL" id="OYO17603.1"/>
    </source>
</evidence>
<keyword evidence="2" id="KW-0812">Transmembrane</keyword>
<accession>A0A4R6LQD9</accession>
<reference evidence="5 6" key="1">
    <citation type="submission" date="2017-07" db="EMBL/GenBank/DDBJ databases">
        <title>Draft whole genome sequences of clinical Proprionibacteriaceae strains.</title>
        <authorList>
            <person name="Bernier A.-M."/>
            <person name="Bernard K."/>
            <person name="Domingo M.-C."/>
        </authorList>
    </citation>
    <scope>NUCLEOTIDE SEQUENCE [LARGE SCALE GENOMIC DNA]</scope>
    <source>
        <strain evidence="5 6">NML 030167</strain>
    </source>
</reference>
<gene>
    <name evidence="5" type="ORF">CGZ94_01540</name>
</gene>
<keyword evidence="3" id="KW-1133">Transmembrane helix</keyword>
<evidence type="ECO:0000256" key="3">
    <source>
        <dbReference type="ARBA" id="ARBA00022989"/>
    </source>
</evidence>
<dbReference type="RefSeq" id="WP_094356724.1">
    <property type="nucleotide sequence ID" value="NZ_NMVK01000009.1"/>
</dbReference>
<dbReference type="EMBL" id="NMVO01000001">
    <property type="protein sequence ID" value="OYO17603.1"/>
    <property type="molecule type" value="Genomic_DNA"/>
</dbReference>
<comment type="caution">
    <text evidence="5">The sequence shown here is derived from an EMBL/GenBank/DDBJ whole genome shotgun (WGS) entry which is preliminary data.</text>
</comment>
<evidence type="ECO:0000256" key="4">
    <source>
        <dbReference type="ARBA" id="ARBA00023136"/>
    </source>
</evidence>
<evidence type="ECO:0000313" key="6">
    <source>
        <dbReference type="Proteomes" id="UP000215896"/>
    </source>
</evidence>
<sequence>MTAPLRTDAKLVVSAFLVSGVVHLVKPKVFKPLIPSWVPADREVIGASGIAELVCAVGLLLPASRRAAGVASAALLVAVFPGNVQMTVDALAGTNRTRQAITLARLPLQLPLIRAAWRAGRD</sequence>
<dbReference type="AlphaFoldDB" id="A0A255GT26"/>
<proteinExistence type="predicted"/>
<dbReference type="Proteomes" id="UP000215896">
    <property type="component" value="Unassembled WGS sequence"/>
</dbReference>